<name>A0A8T2SN57_CERRI</name>
<reference evidence="1" key="1">
    <citation type="submission" date="2021-08" db="EMBL/GenBank/DDBJ databases">
        <title>WGS assembly of Ceratopteris richardii.</title>
        <authorList>
            <person name="Marchant D.B."/>
            <person name="Chen G."/>
            <person name="Jenkins J."/>
            <person name="Shu S."/>
            <person name="Leebens-Mack J."/>
            <person name="Grimwood J."/>
            <person name="Schmutz J."/>
            <person name="Soltis P."/>
            <person name="Soltis D."/>
            <person name="Chen Z.-H."/>
        </authorList>
    </citation>
    <scope>NUCLEOTIDE SEQUENCE</scope>
    <source>
        <strain evidence="1">Whitten #5841</strain>
        <tissue evidence="1">Leaf</tissue>
    </source>
</reference>
<evidence type="ECO:0000313" key="1">
    <source>
        <dbReference type="EMBL" id="KAH7365381.1"/>
    </source>
</evidence>
<evidence type="ECO:0000313" key="2">
    <source>
        <dbReference type="Proteomes" id="UP000825935"/>
    </source>
</evidence>
<dbReference type="Proteomes" id="UP000825935">
    <property type="component" value="Chromosome 18"/>
</dbReference>
<protein>
    <submittedName>
        <fullName evidence="1">Uncharacterized protein</fullName>
    </submittedName>
</protein>
<dbReference type="AlphaFoldDB" id="A0A8T2SN57"/>
<keyword evidence="2" id="KW-1185">Reference proteome</keyword>
<comment type="caution">
    <text evidence="1">The sequence shown here is derived from an EMBL/GenBank/DDBJ whole genome shotgun (WGS) entry which is preliminary data.</text>
</comment>
<dbReference type="EMBL" id="CM035423">
    <property type="protein sequence ID" value="KAH7365381.1"/>
    <property type="molecule type" value="Genomic_DNA"/>
</dbReference>
<proteinExistence type="predicted"/>
<organism evidence="1 2">
    <name type="scientific">Ceratopteris richardii</name>
    <name type="common">Triangle waterfern</name>
    <dbReference type="NCBI Taxonomy" id="49495"/>
    <lineage>
        <taxon>Eukaryota</taxon>
        <taxon>Viridiplantae</taxon>
        <taxon>Streptophyta</taxon>
        <taxon>Embryophyta</taxon>
        <taxon>Tracheophyta</taxon>
        <taxon>Polypodiopsida</taxon>
        <taxon>Polypodiidae</taxon>
        <taxon>Polypodiales</taxon>
        <taxon>Pteridineae</taxon>
        <taxon>Pteridaceae</taxon>
        <taxon>Parkerioideae</taxon>
        <taxon>Ceratopteris</taxon>
    </lineage>
</organism>
<sequence length="102" mass="11800">MAWRITRSRLESVESKIIGCRRCVEFLALTEPRVRERCYEVDCAMECGRTRDKEIHCSVDTAMRVGEREKDGVLAADRCSVSERERVGAEMAKTCAERRNRE</sequence>
<gene>
    <name evidence="1" type="ORF">KP509_18G024300</name>
</gene>
<accession>A0A8T2SN57</accession>